<dbReference type="AlphaFoldDB" id="A0A0R3SC20"/>
<evidence type="ECO:0000313" key="4">
    <source>
        <dbReference type="EMBL" id="VUZ47900.1"/>
    </source>
</evidence>
<proteinExistence type="predicted"/>
<evidence type="ECO:0000313" key="3">
    <source>
        <dbReference type="EMBL" id="VDL19539.1"/>
    </source>
</evidence>
<organism evidence="7">
    <name type="scientific">Hymenolepis diminuta</name>
    <name type="common">Rat tapeworm</name>
    <dbReference type="NCBI Taxonomy" id="6216"/>
    <lineage>
        <taxon>Eukaryota</taxon>
        <taxon>Metazoa</taxon>
        <taxon>Spiralia</taxon>
        <taxon>Lophotrochozoa</taxon>
        <taxon>Platyhelminthes</taxon>
        <taxon>Cestoda</taxon>
        <taxon>Eucestoda</taxon>
        <taxon>Cyclophyllidea</taxon>
        <taxon>Hymenolepididae</taxon>
        <taxon>Hymenolepis</taxon>
    </lineage>
</organism>
<feature type="domain" description="PH" evidence="2">
    <location>
        <begin position="508"/>
        <end position="618"/>
    </location>
</feature>
<dbReference type="OrthoDB" id="10057618at2759"/>
<dbReference type="PROSITE" id="PS50003">
    <property type="entry name" value="PH_DOMAIN"/>
    <property type="match status" value="1"/>
</dbReference>
<dbReference type="GO" id="GO:0007229">
    <property type="term" value="P:integrin-mediated signaling pathway"/>
    <property type="evidence" value="ECO:0007669"/>
    <property type="project" value="InterPro"/>
</dbReference>
<dbReference type="GO" id="GO:0005178">
    <property type="term" value="F:integrin binding"/>
    <property type="evidence" value="ECO:0007669"/>
    <property type="project" value="TreeGrafter"/>
</dbReference>
<dbReference type="GO" id="GO:0030055">
    <property type="term" value="C:cell-substrate junction"/>
    <property type="evidence" value="ECO:0007669"/>
    <property type="project" value="TreeGrafter"/>
</dbReference>
<dbReference type="Gene3D" id="3.10.20.90">
    <property type="entry name" value="Phosphatidylinositol 3-kinase Catalytic Subunit, Chain A, domain 1"/>
    <property type="match status" value="1"/>
</dbReference>
<accession>A0A0R3SC20</accession>
<sequence length="842" mass="94236">MTNYVTHYPPNDQSAYEGLSAVNGLIVDGAYLDGSWELYVHVEDVNDIVCVRVRGDTSVGGLMHQIVEAVNVKQSWSDHAIWWPQRNMWLLHTRTSLDQYGVQSDAQLVFRHTHGNLQIVLPSLAPVVLRVNYASRVFSVIEGICKELCIRHPEELSLMFPITKESIKYNQPLPVIRHGVKRTGPLNAIGAARSELPAAANTNGVNKTYSLNRLNDSNPYPTLPYGSATLMRGQSDNSLDEERIDISKFMDCSLRKSAKVAFGEEWLLKPKNVQQKARMDGGWLDSSRSLMEHGIEPPIIPIGEYPTNPPKPPTLYLRFKFYSFYDINTSYDAVRIHQLYEQARWSLLSGCLECTEDEMIVFAAYQLQAELQNEAALRANATMYPGGTIARYNTLGGYNTLASPIDSNFRPMSPEFSTPRSFGGSLLRMPSLGAVTPISGRPLSPFIGSNGHLVLNEDSLNELDEIDVMLTELEQSCNVSTNGQRKSSSAGRDMVDTKPTPILQDSIKVFRDKGLLLRRYKEMWAVVKGPSLILYRDPHNIDSPAASYNLKDCLITPDLSPESARFAVKLSLVVSQPSSSTSTPVTGRRSHAREEVWLRFNSMEQYAKWVAAFRLAGRGKSLDSRAVFDKEFQTVKETLEKQAAPHAAPVLSPEELTAHLGDLTDFCAERIIKKARSKEGLKARINEIHAGIRDLSLQDAKLRYIDEWKRLNHFGRSYCVVQFDKGNSFGLGNSSGGIFSNPGPVEDVIAVRQGRIEVVSSSTEETQLAWNFADLRSWNVNWDNGRVILDFRNGKVSFKPLTANCKTVVELIGGYIFLSQRNPEKNQKLDERLFHKLTGAID</sequence>
<dbReference type="SMART" id="SM00233">
    <property type="entry name" value="PH"/>
    <property type="match status" value="1"/>
</dbReference>
<dbReference type="InterPro" id="IPR014352">
    <property type="entry name" value="FERM/acyl-CoA-bd_prot_sf"/>
</dbReference>
<dbReference type="Pfam" id="PF00169">
    <property type="entry name" value="PH"/>
    <property type="match status" value="1"/>
</dbReference>
<name>A0A0R3SC20_HYMDI</name>
<keyword evidence="6" id="KW-1185">Reference proteome</keyword>
<gene>
    <name evidence="3" type="ORF">HDID_LOCUS2078</name>
    <name evidence="4" type="ORF">WMSIL1_LOCUS7287</name>
</gene>
<dbReference type="CDD" id="cd17095">
    <property type="entry name" value="FERM_F0_kindlins"/>
    <property type="match status" value="1"/>
</dbReference>
<dbReference type="WBParaSite" id="HDID_0000207701-mRNA-1">
    <property type="protein sequence ID" value="HDID_0000207701-mRNA-1"/>
    <property type="gene ID" value="HDID_0000207701"/>
</dbReference>
<evidence type="ECO:0000256" key="1">
    <source>
        <dbReference type="SAM" id="MobiDB-lite"/>
    </source>
</evidence>
<evidence type="ECO:0000313" key="7">
    <source>
        <dbReference type="WBParaSite" id="HDID_0000207701-mRNA-1"/>
    </source>
</evidence>
<dbReference type="Pfam" id="PF18124">
    <property type="entry name" value="Kindlin_2_N"/>
    <property type="match status" value="1"/>
</dbReference>
<dbReference type="PANTHER" id="PTHR16160">
    <property type="entry name" value="FERMITIN 2-RELATED"/>
    <property type="match status" value="1"/>
</dbReference>
<dbReference type="InterPro" id="IPR037843">
    <property type="entry name" value="Kindlin/fermitin"/>
</dbReference>
<dbReference type="InterPro" id="IPR019748">
    <property type="entry name" value="FERM_central"/>
</dbReference>
<dbReference type="EMBL" id="CABIJS010000256">
    <property type="protein sequence ID" value="VUZ47900.1"/>
    <property type="molecule type" value="Genomic_DNA"/>
</dbReference>
<feature type="region of interest" description="Disordered" evidence="1">
    <location>
        <begin position="479"/>
        <end position="498"/>
    </location>
</feature>
<dbReference type="Proteomes" id="UP000321570">
    <property type="component" value="Unassembled WGS sequence"/>
</dbReference>
<evidence type="ECO:0000259" key="2">
    <source>
        <dbReference type="PROSITE" id="PS50003"/>
    </source>
</evidence>
<reference evidence="3 5" key="2">
    <citation type="submission" date="2018-11" db="EMBL/GenBank/DDBJ databases">
        <authorList>
            <consortium name="Pathogen Informatics"/>
        </authorList>
    </citation>
    <scope>NUCLEOTIDE SEQUENCE [LARGE SCALE GENOMIC DNA]</scope>
</reference>
<dbReference type="InterPro" id="IPR019749">
    <property type="entry name" value="Band_41_domain"/>
</dbReference>
<evidence type="ECO:0000313" key="5">
    <source>
        <dbReference type="Proteomes" id="UP000274504"/>
    </source>
</evidence>
<dbReference type="EMBL" id="UYSG01000459">
    <property type="protein sequence ID" value="VDL19539.1"/>
    <property type="molecule type" value="Genomic_DNA"/>
</dbReference>
<dbReference type="SMART" id="SM00295">
    <property type="entry name" value="B41"/>
    <property type="match status" value="1"/>
</dbReference>
<dbReference type="InterPro" id="IPR001849">
    <property type="entry name" value="PH_domain"/>
</dbReference>
<dbReference type="InterPro" id="IPR040790">
    <property type="entry name" value="Kindlin_2_N"/>
</dbReference>
<evidence type="ECO:0000313" key="6">
    <source>
        <dbReference type="Proteomes" id="UP000321570"/>
    </source>
</evidence>
<dbReference type="PANTHER" id="PTHR16160:SF13">
    <property type="entry name" value="FERMITIN 2-RELATED"/>
    <property type="match status" value="1"/>
</dbReference>
<dbReference type="Gene3D" id="2.30.29.30">
    <property type="entry name" value="Pleckstrin-homology domain (PH domain)/Phosphotyrosine-binding domain (PTB)"/>
    <property type="match status" value="2"/>
</dbReference>
<dbReference type="InterPro" id="IPR011993">
    <property type="entry name" value="PH-like_dom_sf"/>
</dbReference>
<dbReference type="SUPFAM" id="SSF50729">
    <property type="entry name" value="PH domain-like"/>
    <property type="match status" value="2"/>
</dbReference>
<reference evidence="7" key="1">
    <citation type="submission" date="2017-02" db="UniProtKB">
        <authorList>
            <consortium name="WormBaseParasite"/>
        </authorList>
    </citation>
    <scope>IDENTIFICATION</scope>
</reference>
<dbReference type="Gene3D" id="1.20.80.10">
    <property type="match status" value="1"/>
</dbReference>
<dbReference type="GO" id="GO:0007160">
    <property type="term" value="P:cell-matrix adhesion"/>
    <property type="evidence" value="ECO:0007669"/>
    <property type="project" value="TreeGrafter"/>
</dbReference>
<dbReference type="CDD" id="cd14473">
    <property type="entry name" value="FERM_B-lobe"/>
    <property type="match status" value="1"/>
</dbReference>
<dbReference type="STRING" id="6216.A0A0R3SC20"/>
<feature type="compositionally biased region" description="Polar residues" evidence="1">
    <location>
        <begin position="479"/>
        <end position="490"/>
    </location>
</feature>
<reference evidence="4 6" key="3">
    <citation type="submission" date="2019-07" db="EMBL/GenBank/DDBJ databases">
        <authorList>
            <person name="Jastrzebski P J."/>
            <person name="Paukszto L."/>
            <person name="Jastrzebski P J."/>
        </authorList>
    </citation>
    <scope>NUCLEOTIDE SEQUENCE [LARGE SCALE GENOMIC DNA]</scope>
    <source>
        <strain evidence="4 6">WMS-il1</strain>
    </source>
</reference>
<protein>
    <submittedName>
        <fullName evidence="7">PH domain-containing protein</fullName>
    </submittedName>
</protein>
<dbReference type="SUPFAM" id="SSF47031">
    <property type="entry name" value="Second domain of FERM"/>
    <property type="match status" value="1"/>
</dbReference>
<dbReference type="Pfam" id="PF00373">
    <property type="entry name" value="FERM_M"/>
    <property type="match status" value="1"/>
</dbReference>
<dbReference type="InterPro" id="IPR035963">
    <property type="entry name" value="FERM_2"/>
</dbReference>
<dbReference type="Proteomes" id="UP000274504">
    <property type="component" value="Unassembled WGS sequence"/>
</dbReference>